<comment type="caution">
    <text evidence="3">The sequence shown here is derived from an EMBL/GenBank/DDBJ whole genome shotgun (WGS) entry which is preliminary data.</text>
</comment>
<dbReference type="Pfam" id="PF00873">
    <property type="entry name" value="ACR_tran"/>
    <property type="match status" value="1"/>
</dbReference>
<gene>
    <name evidence="3" type="primary">mdtC_37</name>
    <name evidence="3" type="ORF">SDC9_80750</name>
</gene>
<keyword evidence="1" id="KW-0175">Coiled coil</keyword>
<name>A0A644Z1J3_9ZZZZ</name>
<dbReference type="EMBL" id="VSSQ01006891">
    <property type="protein sequence ID" value="MPM34168.1"/>
    <property type="molecule type" value="Genomic_DNA"/>
</dbReference>
<dbReference type="SUPFAM" id="SSF82714">
    <property type="entry name" value="Multidrug efflux transporter AcrB TolC docking domain, DN and DC subdomains"/>
    <property type="match status" value="1"/>
</dbReference>
<dbReference type="PANTHER" id="PTHR32063">
    <property type="match status" value="1"/>
</dbReference>
<dbReference type="AlphaFoldDB" id="A0A644Z1J3"/>
<dbReference type="SUPFAM" id="SSF56954">
    <property type="entry name" value="Outer membrane efflux proteins (OEP)"/>
    <property type="match status" value="1"/>
</dbReference>
<dbReference type="PANTHER" id="PTHR32063:SF24">
    <property type="entry name" value="CATION EFFLUX SYSTEM (ACRB_ACRD_ACRF FAMILY)"/>
    <property type="match status" value="1"/>
</dbReference>
<accession>A0A644Z1J3</accession>
<feature type="transmembrane region" description="Helical" evidence="2">
    <location>
        <begin position="308"/>
        <end position="330"/>
    </location>
</feature>
<sequence length="777" mass="87826">MRFNELVTGVRSDIAVKIFGEDLDYLALKAAEIAAQARTVEGAADVIVEKTVGLPQMRVTYNREKLAYYGVSIESLNQYLSMAFGGQISGTVFERERSFDLVVRFLEDFRQDIDNIRQMYVNLPDGNQVRLSELAQIEYSSGPAKISRDDTRRRVVVSVNVRNRDLQSVVRDIQQKVQENVVLQSGYSIDYGGQYQNLKNATTRLMIIVPIALVLIFLLLNFAFNSLKETIIIFSAIPLSIVGGVLLLWIRGMPFSISAGVGFIALFGVAVLNGIVLIEHFKELRHKNGGVKMHDIIVQGSVDRLRPVVLTAASAAMGFLPMAISTSAGAEVQRPLATVVIGGLATSTFLTMIVLPLLYGYFMSDERCKKKSRSRKKVTPKVKFWFVPILMVVSAAAFSQTRELSLEDAIAVGIANNRQLKTHELQIGRSKALLPTAFNIGKTNVYYGTDANNIAENNHPLYVVGASQQMDFPTVYAARHKANRAEVSVSQAVYELELQRLRKNITQAYYHVVYLQNKQQHYDYIAGIYRKFSQSAAAQYKQGEIAYLEKLNATAKQQQIEVQQKQAASDLQIAYRQLNLLLQPDENISVPFQQLEPVLLSENIRTNAGLKLSDEQLRYENALLGVEKNLWLPNINVEVFNGTNRFANAKSYWGWQVGVSIPLFFGEQKARVASQKYSVMMADYSRQQYQIRYNSTNEQLRNELEKYRQNIDYYQTSGKQISDELIKFATSGYEVGEIDFFRYIQSLENAVQLRMDYLDNLAKYNETAIALNYLMME</sequence>
<feature type="transmembrane region" description="Helical" evidence="2">
    <location>
        <begin position="231"/>
        <end position="250"/>
    </location>
</feature>
<proteinExistence type="predicted"/>
<keyword evidence="2" id="KW-1133">Transmembrane helix</keyword>
<dbReference type="Gene3D" id="1.20.1600.10">
    <property type="entry name" value="Outer membrane efflux proteins (OEP)"/>
    <property type="match status" value="1"/>
</dbReference>
<feature type="coiled-coil region" evidence="1">
    <location>
        <begin position="686"/>
        <end position="717"/>
    </location>
</feature>
<dbReference type="Gene3D" id="3.30.2090.10">
    <property type="entry name" value="Multidrug efflux transporter AcrB TolC docking domain, DN and DC subdomains"/>
    <property type="match status" value="1"/>
</dbReference>
<feature type="transmembrane region" description="Helical" evidence="2">
    <location>
        <begin position="382"/>
        <end position="399"/>
    </location>
</feature>
<evidence type="ECO:0000256" key="2">
    <source>
        <dbReference type="SAM" id="Phobius"/>
    </source>
</evidence>
<evidence type="ECO:0000256" key="1">
    <source>
        <dbReference type="SAM" id="Coils"/>
    </source>
</evidence>
<feature type="transmembrane region" description="Helical" evidence="2">
    <location>
        <begin position="256"/>
        <end position="278"/>
    </location>
</feature>
<dbReference type="GO" id="GO:0015562">
    <property type="term" value="F:efflux transmembrane transporter activity"/>
    <property type="evidence" value="ECO:0007669"/>
    <property type="project" value="InterPro"/>
</dbReference>
<feature type="transmembrane region" description="Helical" evidence="2">
    <location>
        <begin position="336"/>
        <end position="362"/>
    </location>
</feature>
<keyword evidence="2" id="KW-0472">Membrane</keyword>
<dbReference type="GO" id="GO:0005886">
    <property type="term" value="C:plasma membrane"/>
    <property type="evidence" value="ECO:0007669"/>
    <property type="project" value="TreeGrafter"/>
</dbReference>
<dbReference type="InterPro" id="IPR027463">
    <property type="entry name" value="AcrB_DN_DC_subdom"/>
</dbReference>
<dbReference type="Gene3D" id="3.30.70.1440">
    <property type="entry name" value="Multidrug efflux transporter AcrB pore domain"/>
    <property type="match status" value="1"/>
</dbReference>
<protein>
    <submittedName>
        <fullName evidence="3">Multidrug resistance protein MdtC</fullName>
    </submittedName>
</protein>
<keyword evidence="2" id="KW-0812">Transmembrane</keyword>
<reference evidence="3" key="1">
    <citation type="submission" date="2019-08" db="EMBL/GenBank/DDBJ databases">
        <authorList>
            <person name="Kucharzyk K."/>
            <person name="Murdoch R.W."/>
            <person name="Higgins S."/>
            <person name="Loffler F."/>
        </authorList>
    </citation>
    <scope>NUCLEOTIDE SEQUENCE</scope>
</reference>
<dbReference type="Gene3D" id="1.20.1640.10">
    <property type="entry name" value="Multidrug efflux transporter AcrB transmembrane domain"/>
    <property type="match status" value="1"/>
</dbReference>
<feature type="transmembrane region" description="Helical" evidence="2">
    <location>
        <begin position="205"/>
        <end position="224"/>
    </location>
</feature>
<organism evidence="3">
    <name type="scientific">bioreactor metagenome</name>
    <dbReference type="NCBI Taxonomy" id="1076179"/>
    <lineage>
        <taxon>unclassified sequences</taxon>
        <taxon>metagenomes</taxon>
        <taxon>ecological metagenomes</taxon>
    </lineage>
</organism>
<dbReference type="InterPro" id="IPR001036">
    <property type="entry name" value="Acrflvin-R"/>
</dbReference>
<evidence type="ECO:0000313" key="3">
    <source>
        <dbReference type="EMBL" id="MPM34168.1"/>
    </source>
</evidence>
<dbReference type="GO" id="GO:0042910">
    <property type="term" value="F:xenobiotic transmembrane transporter activity"/>
    <property type="evidence" value="ECO:0007669"/>
    <property type="project" value="TreeGrafter"/>
</dbReference>
<dbReference type="SUPFAM" id="SSF82866">
    <property type="entry name" value="Multidrug efflux transporter AcrB transmembrane domain"/>
    <property type="match status" value="1"/>
</dbReference>